<feature type="transmembrane region" description="Helical" evidence="9">
    <location>
        <begin position="190"/>
        <end position="208"/>
    </location>
</feature>
<feature type="transmembrane region" description="Helical" evidence="9">
    <location>
        <begin position="286"/>
        <end position="308"/>
    </location>
</feature>
<dbReference type="eggNOG" id="KOG2443">
    <property type="taxonomic scope" value="Eukaryota"/>
</dbReference>
<dbReference type="EMBL" id="FN649733">
    <property type="protein sequence ID" value="CBN76884.1"/>
    <property type="molecule type" value="Genomic_DNA"/>
</dbReference>
<sequence length="362" mass="39281">MMASYATLFGLWTLTQFVLVPVPVNLIVTSTLILYIGSHRSLRLRDKTSVEACESETLSKEAAMKAPVVGSMVLVTIYFLFKYVDAKIVNMLLLAYFTFIGSFALAATVDPVLVQIFGTTDAKRHGTKFELPLIGEVDLTFTATELVSFVIGVAFAAAYAKTRHWALNNIFGMTFCVQAMERVSLGSVKVAGILLVGLFIYDITWVYGGPVMESVAKSVQGPIKILFVSAWANPDADPPVKLTTSLLGLGDIVVPGLFSALLIRFDAVRANADPSHAEHGSFPKPYFHACLVAYMGGLAATVTVMFYFKAAQPALFYLVPACLGATGVTALWRREVKALLAYDEDTEEGDGEEQDAADKKDK</sequence>
<evidence type="ECO:0000256" key="5">
    <source>
        <dbReference type="ARBA" id="ARBA00022824"/>
    </source>
</evidence>
<dbReference type="PANTHER" id="PTHR12174">
    <property type="entry name" value="SIGNAL PEPTIDE PEPTIDASE"/>
    <property type="match status" value="1"/>
</dbReference>
<comment type="subcellular location">
    <subcellularLocation>
        <location evidence="1">Endoplasmic reticulum membrane</location>
        <topology evidence="1">Multi-pass membrane protein</topology>
    </subcellularLocation>
</comment>
<dbReference type="GO" id="GO:0042500">
    <property type="term" value="F:aspartic endopeptidase activity, intramembrane cleaving"/>
    <property type="evidence" value="ECO:0007669"/>
    <property type="project" value="InterPro"/>
</dbReference>
<dbReference type="GO" id="GO:0006465">
    <property type="term" value="P:signal peptide processing"/>
    <property type="evidence" value="ECO:0007669"/>
    <property type="project" value="TreeGrafter"/>
</dbReference>
<dbReference type="GO" id="GO:0098554">
    <property type="term" value="C:cytoplasmic side of endoplasmic reticulum membrane"/>
    <property type="evidence" value="ECO:0007669"/>
    <property type="project" value="TreeGrafter"/>
</dbReference>
<keyword evidence="11" id="KW-1185">Reference proteome</keyword>
<dbReference type="FunCoup" id="D8LJ00">
    <property type="interactions" value="390"/>
</dbReference>
<organism evidence="10 11">
    <name type="scientific">Ectocarpus siliculosus</name>
    <name type="common">Brown alga</name>
    <name type="synonym">Conferva siliculosa</name>
    <dbReference type="NCBI Taxonomy" id="2880"/>
    <lineage>
        <taxon>Eukaryota</taxon>
        <taxon>Sar</taxon>
        <taxon>Stramenopiles</taxon>
        <taxon>Ochrophyta</taxon>
        <taxon>PX clade</taxon>
        <taxon>Phaeophyceae</taxon>
        <taxon>Ectocarpales</taxon>
        <taxon>Ectocarpaceae</taxon>
        <taxon>Ectocarpus</taxon>
    </lineage>
</organism>
<evidence type="ECO:0000313" key="10">
    <source>
        <dbReference type="EMBL" id="CBN76884.1"/>
    </source>
</evidence>
<dbReference type="InterPro" id="IPR006639">
    <property type="entry name" value="Preselin/SPP"/>
</dbReference>
<keyword evidence="5" id="KW-0256">Endoplasmic reticulum</keyword>
<dbReference type="GO" id="GO:0033619">
    <property type="term" value="P:membrane protein proteolysis"/>
    <property type="evidence" value="ECO:0007669"/>
    <property type="project" value="TreeGrafter"/>
</dbReference>
<name>D8LJ00_ECTSI</name>
<feature type="transmembrane region" description="Helical" evidence="9">
    <location>
        <begin position="93"/>
        <end position="118"/>
    </location>
</feature>
<dbReference type="GO" id="GO:0098553">
    <property type="term" value="C:lumenal side of endoplasmic reticulum membrane"/>
    <property type="evidence" value="ECO:0007669"/>
    <property type="project" value="TreeGrafter"/>
</dbReference>
<reference evidence="10 11" key="1">
    <citation type="journal article" date="2010" name="Nature">
        <title>The Ectocarpus genome and the independent evolution of multicellularity in brown algae.</title>
        <authorList>
            <person name="Cock J.M."/>
            <person name="Sterck L."/>
            <person name="Rouze P."/>
            <person name="Scornet D."/>
            <person name="Allen A.E."/>
            <person name="Amoutzias G."/>
            <person name="Anthouard V."/>
            <person name="Artiguenave F."/>
            <person name="Aury J.M."/>
            <person name="Badger J.H."/>
            <person name="Beszteri B."/>
            <person name="Billiau K."/>
            <person name="Bonnet E."/>
            <person name="Bothwell J.H."/>
            <person name="Bowler C."/>
            <person name="Boyen C."/>
            <person name="Brownlee C."/>
            <person name="Carrano C.J."/>
            <person name="Charrier B."/>
            <person name="Cho G.Y."/>
            <person name="Coelho S.M."/>
            <person name="Collen J."/>
            <person name="Corre E."/>
            <person name="Da Silva C."/>
            <person name="Delage L."/>
            <person name="Delaroque N."/>
            <person name="Dittami S.M."/>
            <person name="Doulbeau S."/>
            <person name="Elias M."/>
            <person name="Farnham G."/>
            <person name="Gachon C.M."/>
            <person name="Gschloessl B."/>
            <person name="Heesch S."/>
            <person name="Jabbari K."/>
            <person name="Jubin C."/>
            <person name="Kawai H."/>
            <person name="Kimura K."/>
            <person name="Kloareg B."/>
            <person name="Kupper F.C."/>
            <person name="Lang D."/>
            <person name="Le Bail A."/>
            <person name="Leblanc C."/>
            <person name="Lerouge P."/>
            <person name="Lohr M."/>
            <person name="Lopez P.J."/>
            <person name="Martens C."/>
            <person name="Maumus F."/>
            <person name="Michel G."/>
            <person name="Miranda-Saavedra D."/>
            <person name="Morales J."/>
            <person name="Moreau H."/>
            <person name="Motomura T."/>
            <person name="Nagasato C."/>
            <person name="Napoli C.A."/>
            <person name="Nelson D.R."/>
            <person name="Nyvall-Collen P."/>
            <person name="Peters A.F."/>
            <person name="Pommier C."/>
            <person name="Potin P."/>
            <person name="Poulain J."/>
            <person name="Quesneville H."/>
            <person name="Read B."/>
            <person name="Rensing S.A."/>
            <person name="Ritter A."/>
            <person name="Rousvoal S."/>
            <person name="Samanta M."/>
            <person name="Samson G."/>
            <person name="Schroeder D.C."/>
            <person name="Segurens B."/>
            <person name="Strittmatter M."/>
            <person name="Tonon T."/>
            <person name="Tregear J.W."/>
            <person name="Valentin K."/>
            <person name="von Dassow P."/>
            <person name="Yamagishi T."/>
            <person name="Van de Peer Y."/>
            <person name="Wincker P."/>
        </authorList>
    </citation>
    <scope>NUCLEOTIDE SEQUENCE [LARGE SCALE GENOMIC DNA]</scope>
    <source>
        <strain evidence="11">Ec32 / CCAP1310/4</strain>
    </source>
</reference>
<gene>
    <name evidence="10" type="ORF">Esi_0023_0150</name>
</gene>
<feature type="transmembrane region" description="Helical" evidence="9">
    <location>
        <begin position="139"/>
        <end position="159"/>
    </location>
</feature>
<dbReference type="InParanoid" id="D8LJ00"/>
<evidence type="ECO:0000256" key="2">
    <source>
        <dbReference type="ARBA" id="ARBA00006859"/>
    </source>
</evidence>
<dbReference type="MEROPS" id="A22.A12"/>
<keyword evidence="3 9" id="KW-0812">Transmembrane</keyword>
<dbReference type="InterPro" id="IPR007369">
    <property type="entry name" value="Peptidase_A22B_SPP"/>
</dbReference>
<feature type="transmembrane region" description="Helical" evidence="9">
    <location>
        <begin position="314"/>
        <end position="332"/>
    </location>
</feature>
<dbReference type="Pfam" id="PF04258">
    <property type="entry name" value="Peptidase_A22B"/>
    <property type="match status" value="1"/>
</dbReference>
<keyword evidence="4" id="KW-0378">Hydrolase</keyword>
<proteinExistence type="inferred from homology"/>
<accession>D8LJ00</accession>
<feature type="transmembrane region" description="Helical" evidence="9">
    <location>
        <begin position="12"/>
        <end position="37"/>
    </location>
</feature>
<evidence type="ECO:0000256" key="6">
    <source>
        <dbReference type="ARBA" id="ARBA00022989"/>
    </source>
</evidence>
<feature type="transmembrane region" description="Helical" evidence="9">
    <location>
        <begin position="246"/>
        <end position="265"/>
    </location>
</feature>
<feature type="region of interest" description="Disordered" evidence="8">
    <location>
        <begin position="343"/>
        <end position="362"/>
    </location>
</feature>
<keyword evidence="7 9" id="KW-0472">Membrane</keyword>
<protein>
    <submittedName>
        <fullName evidence="10">Uncharacterized protein</fullName>
    </submittedName>
</protein>
<evidence type="ECO:0000256" key="7">
    <source>
        <dbReference type="ARBA" id="ARBA00023136"/>
    </source>
</evidence>
<dbReference type="SMART" id="SM00730">
    <property type="entry name" value="PSN"/>
    <property type="match status" value="1"/>
</dbReference>
<evidence type="ECO:0000256" key="1">
    <source>
        <dbReference type="ARBA" id="ARBA00004477"/>
    </source>
</evidence>
<keyword evidence="6 9" id="KW-1133">Transmembrane helix</keyword>
<dbReference type="STRING" id="2880.D8LJ00"/>
<comment type="similarity">
    <text evidence="2">Belongs to the peptidase A22B family.</text>
</comment>
<evidence type="ECO:0000256" key="8">
    <source>
        <dbReference type="SAM" id="MobiDB-lite"/>
    </source>
</evidence>
<evidence type="ECO:0000256" key="3">
    <source>
        <dbReference type="ARBA" id="ARBA00022692"/>
    </source>
</evidence>
<dbReference type="EMBL" id="FN648409">
    <property type="protein sequence ID" value="CBN76884.1"/>
    <property type="molecule type" value="Genomic_DNA"/>
</dbReference>
<dbReference type="AlphaFoldDB" id="D8LJ00"/>
<dbReference type="OrthoDB" id="29661at2759"/>
<dbReference type="OMA" id="FLYDIWW"/>
<evidence type="ECO:0000256" key="9">
    <source>
        <dbReference type="SAM" id="Phobius"/>
    </source>
</evidence>
<dbReference type="Proteomes" id="UP000002630">
    <property type="component" value="Linkage Group LG08"/>
</dbReference>
<evidence type="ECO:0000313" key="11">
    <source>
        <dbReference type="Proteomes" id="UP000002630"/>
    </source>
</evidence>
<evidence type="ECO:0000256" key="4">
    <source>
        <dbReference type="ARBA" id="ARBA00022801"/>
    </source>
</evidence>
<dbReference type="PANTHER" id="PTHR12174:SF23">
    <property type="entry name" value="MINOR HISTOCOMPATIBILITY ANTIGEN H13"/>
    <property type="match status" value="1"/>
</dbReference>
<feature type="compositionally biased region" description="Acidic residues" evidence="8">
    <location>
        <begin position="343"/>
        <end position="355"/>
    </location>
</feature>